<dbReference type="Proteomes" id="UP001596254">
    <property type="component" value="Unassembled WGS sequence"/>
</dbReference>
<protein>
    <submittedName>
        <fullName evidence="1">Uncharacterized protein</fullName>
    </submittedName>
</protein>
<evidence type="ECO:0000313" key="2">
    <source>
        <dbReference type="Proteomes" id="UP001596254"/>
    </source>
</evidence>
<name>A0ABW1SRT9_9LACO</name>
<reference evidence="2" key="1">
    <citation type="journal article" date="2019" name="Int. J. Syst. Evol. Microbiol.">
        <title>The Global Catalogue of Microorganisms (GCM) 10K type strain sequencing project: providing services to taxonomists for standard genome sequencing and annotation.</title>
        <authorList>
            <consortium name="The Broad Institute Genomics Platform"/>
            <consortium name="The Broad Institute Genome Sequencing Center for Infectious Disease"/>
            <person name="Wu L."/>
            <person name="Ma J."/>
        </authorList>
    </citation>
    <scope>NUCLEOTIDE SEQUENCE [LARGE SCALE GENOMIC DNA]</scope>
    <source>
        <strain evidence="2">CCM 8905</strain>
    </source>
</reference>
<gene>
    <name evidence="1" type="ORF">ACFP1G_04760</name>
</gene>
<keyword evidence="2" id="KW-1185">Reference proteome</keyword>
<dbReference type="RefSeq" id="WP_125693602.1">
    <property type="nucleotide sequence ID" value="NZ_JBHSSK010000014.1"/>
</dbReference>
<proteinExistence type="predicted"/>
<sequence length="307" mass="34409">MHLFINIVPQAQLDWQRLTTLIGEIADQHFAAITLNLQLPTDQQLTAEQTRQADAWSLTQNTHPQLSDTDTTLLNLRETDHLLPGALQQWAQVTAQHAGSLVSLATFDSAEPVPNQIASYLADYQDSSTRLTLQQLAGDTPVTDTTTLWALQSYSVQDNLQTQRLLSQRLRLTGLLLPKTLLRADLPLVSLAQTLTVLQNSTDVVRLHVPTLARQAWSATTPLAWLDQLQSITVSDLDVSWQPVFTTYAQSQLNTLLNVAGRRALSASVHLQLLQRIKHLTVQPTRRWSRLGLLQLVSPRMAHRLFY</sequence>
<organism evidence="1 2">
    <name type="scientific">Levilactobacillus tongjiangensis</name>
    <dbReference type="NCBI Taxonomy" id="2486023"/>
    <lineage>
        <taxon>Bacteria</taxon>
        <taxon>Bacillati</taxon>
        <taxon>Bacillota</taxon>
        <taxon>Bacilli</taxon>
        <taxon>Lactobacillales</taxon>
        <taxon>Lactobacillaceae</taxon>
        <taxon>Levilactobacillus</taxon>
    </lineage>
</organism>
<accession>A0ABW1SRT9</accession>
<comment type="caution">
    <text evidence="1">The sequence shown here is derived from an EMBL/GenBank/DDBJ whole genome shotgun (WGS) entry which is preliminary data.</text>
</comment>
<evidence type="ECO:0000313" key="1">
    <source>
        <dbReference type="EMBL" id="MFC6206788.1"/>
    </source>
</evidence>
<dbReference type="EMBL" id="JBHSSK010000014">
    <property type="protein sequence ID" value="MFC6206788.1"/>
    <property type="molecule type" value="Genomic_DNA"/>
</dbReference>